<keyword evidence="2" id="KW-0238">DNA-binding</keyword>
<sequence length="252" mass="28600">MSIKMQLDPVSTLPRAPQYVHIRDSLAARIETGELIASAKLPSERELSESFNTTRVAAREALLALETEGLIYRLDRRGWFVSPPRVVYNPRSTKSFMQYVTAQGRIPTTELISAEQIGASEWAAKHLGINVGDPVYSIWRRRFIDGRPVMVEHIRMNAESFPDFLEIPLNNSITEAMSKFYSVELTRVKMNLYPSSLSASQARHLLVSPGTSGLYICRSNHDQHGKITDVDQEYWLHDVLEISLEAHKEQSE</sequence>
<dbReference type="Proteomes" id="UP000253940">
    <property type="component" value="Chromosome"/>
</dbReference>
<dbReference type="GO" id="GO:0003677">
    <property type="term" value="F:DNA binding"/>
    <property type="evidence" value="ECO:0007669"/>
    <property type="project" value="UniProtKB-KW"/>
</dbReference>
<proteinExistence type="predicted"/>
<dbReference type="SMART" id="SM00345">
    <property type="entry name" value="HTH_GNTR"/>
    <property type="match status" value="1"/>
</dbReference>
<feature type="domain" description="HTH gntR-type" evidence="4">
    <location>
        <begin position="16"/>
        <end position="84"/>
    </location>
</feature>
<reference evidence="5 6" key="1">
    <citation type="submission" date="2018-07" db="EMBL/GenBank/DDBJ databases">
        <title>Genome sequencing of Moraxellaceae gen. HYN0046.</title>
        <authorList>
            <person name="Kim M."/>
            <person name="Yi H."/>
        </authorList>
    </citation>
    <scope>NUCLEOTIDE SEQUENCE [LARGE SCALE GENOMIC DNA]</scope>
    <source>
        <strain evidence="5 6">HYN0046</strain>
    </source>
</reference>
<dbReference type="Gene3D" id="1.10.10.10">
    <property type="entry name" value="Winged helix-like DNA-binding domain superfamily/Winged helix DNA-binding domain"/>
    <property type="match status" value="1"/>
</dbReference>
<dbReference type="SUPFAM" id="SSF46785">
    <property type="entry name" value="Winged helix' DNA-binding domain"/>
    <property type="match status" value="1"/>
</dbReference>
<dbReference type="PANTHER" id="PTHR44846">
    <property type="entry name" value="MANNOSYL-D-GLYCERATE TRANSPORT/METABOLISM SYSTEM REPRESSOR MNGR-RELATED"/>
    <property type="match status" value="1"/>
</dbReference>
<dbReference type="EMBL" id="CP031222">
    <property type="protein sequence ID" value="AXI02638.1"/>
    <property type="molecule type" value="Genomic_DNA"/>
</dbReference>
<dbReference type="InterPro" id="IPR028978">
    <property type="entry name" value="Chorismate_lyase_/UTRA_dom_sf"/>
</dbReference>
<dbReference type="AlphaFoldDB" id="A0A345P5S9"/>
<evidence type="ECO:0000313" key="5">
    <source>
        <dbReference type="EMBL" id="AXI02638.1"/>
    </source>
</evidence>
<dbReference type="PANTHER" id="PTHR44846:SF10">
    <property type="entry name" value="TRANSCRIPTIONAL REGULATOR-RELATED"/>
    <property type="match status" value="1"/>
</dbReference>
<dbReference type="KEGG" id="mbah:HYN46_07230"/>
<dbReference type="SMART" id="SM00866">
    <property type="entry name" value="UTRA"/>
    <property type="match status" value="1"/>
</dbReference>
<dbReference type="CDD" id="cd07377">
    <property type="entry name" value="WHTH_GntR"/>
    <property type="match status" value="1"/>
</dbReference>
<keyword evidence="1" id="KW-0805">Transcription regulation</keyword>
<evidence type="ECO:0000256" key="1">
    <source>
        <dbReference type="ARBA" id="ARBA00023015"/>
    </source>
</evidence>
<name>A0A345P5S9_9GAMM</name>
<gene>
    <name evidence="5" type="ORF">HYN46_07230</name>
</gene>
<dbReference type="OrthoDB" id="9784545at2"/>
<dbReference type="Pfam" id="PF00392">
    <property type="entry name" value="GntR"/>
    <property type="match status" value="1"/>
</dbReference>
<organism evidence="5 6">
    <name type="scientific">Aquirhabdus parva</name>
    <dbReference type="NCBI Taxonomy" id="2283318"/>
    <lineage>
        <taxon>Bacteria</taxon>
        <taxon>Pseudomonadati</taxon>
        <taxon>Pseudomonadota</taxon>
        <taxon>Gammaproteobacteria</taxon>
        <taxon>Moraxellales</taxon>
        <taxon>Moraxellaceae</taxon>
        <taxon>Aquirhabdus</taxon>
    </lineage>
</organism>
<keyword evidence="6" id="KW-1185">Reference proteome</keyword>
<evidence type="ECO:0000313" key="6">
    <source>
        <dbReference type="Proteomes" id="UP000253940"/>
    </source>
</evidence>
<dbReference type="GO" id="GO:0045892">
    <property type="term" value="P:negative regulation of DNA-templated transcription"/>
    <property type="evidence" value="ECO:0007669"/>
    <property type="project" value="TreeGrafter"/>
</dbReference>
<evidence type="ECO:0000256" key="3">
    <source>
        <dbReference type="ARBA" id="ARBA00023163"/>
    </source>
</evidence>
<dbReference type="InterPro" id="IPR050679">
    <property type="entry name" value="Bact_HTH_transcr_reg"/>
</dbReference>
<accession>A0A345P5S9</accession>
<dbReference type="PROSITE" id="PS50949">
    <property type="entry name" value="HTH_GNTR"/>
    <property type="match status" value="1"/>
</dbReference>
<dbReference type="InterPro" id="IPR036388">
    <property type="entry name" value="WH-like_DNA-bd_sf"/>
</dbReference>
<evidence type="ECO:0000256" key="2">
    <source>
        <dbReference type="ARBA" id="ARBA00023125"/>
    </source>
</evidence>
<keyword evidence="3" id="KW-0804">Transcription</keyword>
<evidence type="ECO:0000259" key="4">
    <source>
        <dbReference type="PROSITE" id="PS50949"/>
    </source>
</evidence>
<dbReference type="PRINTS" id="PR00035">
    <property type="entry name" value="HTHGNTR"/>
</dbReference>
<dbReference type="Pfam" id="PF07702">
    <property type="entry name" value="UTRA"/>
    <property type="match status" value="1"/>
</dbReference>
<dbReference type="SUPFAM" id="SSF64288">
    <property type="entry name" value="Chorismate lyase-like"/>
    <property type="match status" value="1"/>
</dbReference>
<dbReference type="InterPro" id="IPR000524">
    <property type="entry name" value="Tscrpt_reg_HTH_GntR"/>
</dbReference>
<protein>
    <submittedName>
        <fullName evidence="5">UTRA domain-containing protein</fullName>
    </submittedName>
</protein>
<dbReference type="InterPro" id="IPR011663">
    <property type="entry name" value="UTRA"/>
</dbReference>
<dbReference type="InterPro" id="IPR036390">
    <property type="entry name" value="WH_DNA-bd_sf"/>
</dbReference>
<dbReference type="GO" id="GO:0003700">
    <property type="term" value="F:DNA-binding transcription factor activity"/>
    <property type="evidence" value="ECO:0007669"/>
    <property type="project" value="InterPro"/>
</dbReference>
<dbReference type="Gene3D" id="3.40.1410.10">
    <property type="entry name" value="Chorismate lyase-like"/>
    <property type="match status" value="1"/>
</dbReference>